<dbReference type="EMBL" id="CM029037">
    <property type="protein sequence ID" value="KAG2659634.1"/>
    <property type="molecule type" value="Genomic_DNA"/>
</dbReference>
<feature type="compositionally biased region" description="Basic and acidic residues" evidence="1">
    <location>
        <begin position="197"/>
        <end position="214"/>
    </location>
</feature>
<keyword evidence="3" id="KW-1185">Reference proteome</keyword>
<feature type="compositionally biased region" description="Low complexity" evidence="1">
    <location>
        <begin position="118"/>
        <end position="141"/>
    </location>
</feature>
<dbReference type="Proteomes" id="UP000823388">
    <property type="component" value="Chromosome 1K"/>
</dbReference>
<evidence type="ECO:0000313" key="3">
    <source>
        <dbReference type="Proteomes" id="UP000823388"/>
    </source>
</evidence>
<proteinExistence type="predicted"/>
<organism evidence="2 3">
    <name type="scientific">Panicum virgatum</name>
    <name type="common">Blackwell switchgrass</name>
    <dbReference type="NCBI Taxonomy" id="38727"/>
    <lineage>
        <taxon>Eukaryota</taxon>
        <taxon>Viridiplantae</taxon>
        <taxon>Streptophyta</taxon>
        <taxon>Embryophyta</taxon>
        <taxon>Tracheophyta</taxon>
        <taxon>Spermatophyta</taxon>
        <taxon>Magnoliopsida</taxon>
        <taxon>Liliopsida</taxon>
        <taxon>Poales</taxon>
        <taxon>Poaceae</taxon>
        <taxon>PACMAD clade</taxon>
        <taxon>Panicoideae</taxon>
        <taxon>Panicodae</taxon>
        <taxon>Paniceae</taxon>
        <taxon>Panicinae</taxon>
        <taxon>Panicum</taxon>
        <taxon>Panicum sect. Hiantes</taxon>
    </lineage>
</organism>
<evidence type="ECO:0000313" key="2">
    <source>
        <dbReference type="EMBL" id="KAG2659634.1"/>
    </source>
</evidence>
<protein>
    <submittedName>
        <fullName evidence="2">Uncharacterized protein</fullName>
    </submittedName>
</protein>
<reference evidence="2" key="1">
    <citation type="submission" date="2020-05" db="EMBL/GenBank/DDBJ databases">
        <title>WGS assembly of Panicum virgatum.</title>
        <authorList>
            <person name="Lovell J.T."/>
            <person name="Jenkins J."/>
            <person name="Shu S."/>
            <person name="Juenger T.E."/>
            <person name="Schmutz J."/>
        </authorList>
    </citation>
    <scope>NUCLEOTIDE SEQUENCE</scope>
    <source>
        <strain evidence="2">AP13</strain>
    </source>
</reference>
<feature type="region of interest" description="Disordered" evidence="1">
    <location>
        <begin position="107"/>
        <end position="344"/>
    </location>
</feature>
<dbReference type="AlphaFoldDB" id="A0A8T0XR24"/>
<name>A0A8T0XR24_PANVG</name>
<accession>A0A8T0XR24</accession>
<sequence length="344" mass="38107">FSPPYNRRLYPCSSRRLPALPPCACRRPPARMHERALPRGPVTEGCRAVAARTRTPSQCMPPPPFLPLHASSFHSRRLPPCLRCCQASPPGRCPWARGGAPRAARAMRRRWPHPARPCPARAHAGGRRAMAAGPWPPRRWALTQATPLPSGRRAHPAEAVVALRSREEAQQRGRRRGREGRGGAAVQGAPPQPLDLTAKEDQRRRSVVEEDARHRNPTSWKRGSRGGAPAAASGVDHEDTDADAHCHHNRFIGPAPVRQPRRGCAALHGSSSPRPRLTPAAPVSPSRSTGPEEKELIGSRRTTPTPVESRRTYRTTRRCQRPRKVTKTYQPDRCRIRVKESTGR</sequence>
<comment type="caution">
    <text evidence="2">The sequence shown here is derived from an EMBL/GenBank/DDBJ whole genome shotgun (WGS) entry which is preliminary data.</text>
</comment>
<feature type="compositionally biased region" description="Basic residues" evidence="1">
    <location>
        <begin position="312"/>
        <end position="326"/>
    </location>
</feature>
<evidence type="ECO:0000256" key="1">
    <source>
        <dbReference type="SAM" id="MobiDB-lite"/>
    </source>
</evidence>
<gene>
    <name evidence="2" type="ORF">PVAP13_1KG373310</name>
</gene>
<feature type="non-terminal residue" evidence="2">
    <location>
        <position position="1"/>
    </location>
</feature>
<feature type="compositionally biased region" description="Basic and acidic residues" evidence="1">
    <location>
        <begin position="330"/>
        <end position="344"/>
    </location>
</feature>